<dbReference type="InterPro" id="IPR002048">
    <property type="entry name" value="EF_hand_dom"/>
</dbReference>
<dbReference type="CDD" id="cd00051">
    <property type="entry name" value="EFh"/>
    <property type="match status" value="1"/>
</dbReference>
<dbReference type="InterPro" id="IPR018247">
    <property type="entry name" value="EF_Hand_1_Ca_BS"/>
</dbReference>
<dbReference type="Pfam" id="PF13405">
    <property type="entry name" value="EF-hand_6"/>
    <property type="match status" value="1"/>
</dbReference>
<dbReference type="FunFam" id="1.10.238.10:FF:000178">
    <property type="entry name" value="Calmodulin-2 A"/>
    <property type="match status" value="1"/>
</dbReference>
<keyword evidence="1" id="KW-0677">Repeat</keyword>
<dbReference type="PROSITE" id="PS00018">
    <property type="entry name" value="EF_HAND_1"/>
    <property type="match status" value="3"/>
</dbReference>
<evidence type="ECO:0000256" key="3">
    <source>
        <dbReference type="SAM" id="MobiDB-lite"/>
    </source>
</evidence>
<organism evidence="5 6">
    <name type="scientific">Canna indica</name>
    <name type="common">Indian-shot</name>
    <dbReference type="NCBI Taxonomy" id="4628"/>
    <lineage>
        <taxon>Eukaryota</taxon>
        <taxon>Viridiplantae</taxon>
        <taxon>Streptophyta</taxon>
        <taxon>Embryophyta</taxon>
        <taxon>Tracheophyta</taxon>
        <taxon>Spermatophyta</taxon>
        <taxon>Magnoliopsida</taxon>
        <taxon>Liliopsida</taxon>
        <taxon>Zingiberales</taxon>
        <taxon>Cannaceae</taxon>
        <taxon>Canna</taxon>
    </lineage>
</organism>
<evidence type="ECO:0000259" key="4">
    <source>
        <dbReference type="PROSITE" id="PS50222"/>
    </source>
</evidence>
<proteinExistence type="predicted"/>
<gene>
    <name evidence="5" type="ORF">Cni_G24762</name>
</gene>
<accession>A0AAQ3KWR2</accession>
<keyword evidence="6" id="KW-1185">Reference proteome</keyword>
<dbReference type="Pfam" id="PF13499">
    <property type="entry name" value="EF-hand_7"/>
    <property type="match status" value="1"/>
</dbReference>
<dbReference type="PROSITE" id="PS50222">
    <property type="entry name" value="EF_HAND_2"/>
    <property type="match status" value="3"/>
</dbReference>
<dbReference type="InterPro" id="IPR011992">
    <property type="entry name" value="EF-hand-dom_pair"/>
</dbReference>
<evidence type="ECO:0000313" key="6">
    <source>
        <dbReference type="Proteomes" id="UP001327560"/>
    </source>
</evidence>
<protein>
    <submittedName>
        <fullName evidence="5">Calmodulin-like protein</fullName>
    </submittedName>
</protein>
<feature type="region of interest" description="Disordered" evidence="3">
    <location>
        <begin position="1"/>
        <end position="22"/>
    </location>
</feature>
<dbReference type="Proteomes" id="UP001327560">
    <property type="component" value="Chromosome 8"/>
</dbReference>
<dbReference type="AlphaFoldDB" id="A0AAQ3KWR2"/>
<dbReference type="PANTHER" id="PTHR23050">
    <property type="entry name" value="CALCIUM BINDING PROTEIN"/>
    <property type="match status" value="1"/>
</dbReference>
<dbReference type="GO" id="GO:0043226">
    <property type="term" value="C:organelle"/>
    <property type="evidence" value="ECO:0007669"/>
    <property type="project" value="UniProtKB-ARBA"/>
</dbReference>
<evidence type="ECO:0000256" key="1">
    <source>
        <dbReference type="ARBA" id="ARBA00022737"/>
    </source>
</evidence>
<feature type="domain" description="EF-hand" evidence="4">
    <location>
        <begin position="20"/>
        <end position="47"/>
    </location>
</feature>
<sequence length="164" mass="17155">MCPSGRHHRGDNPSPGLRPAFDVLDADRDGKISRDDLKAFFSSSSSGLAAPPLSDDDIGQMISAADADSNGLVEFEEFERVLARRGGAGGGDVMAEAFRFMDRDGDGKVGFGDLKAYLEMAGLPAGDEDVWAMLRLGGGGRDAADGVSFDGLLRILAVDFANGA</sequence>
<name>A0AAQ3KWR2_9LILI</name>
<keyword evidence="2" id="KW-0106">Calcium</keyword>
<dbReference type="InterPro" id="IPR050145">
    <property type="entry name" value="Centrin_CML-like"/>
</dbReference>
<dbReference type="Gene3D" id="1.10.238.10">
    <property type="entry name" value="EF-hand"/>
    <property type="match status" value="2"/>
</dbReference>
<dbReference type="SMART" id="SM00054">
    <property type="entry name" value="EFh"/>
    <property type="match status" value="3"/>
</dbReference>
<evidence type="ECO:0000313" key="5">
    <source>
        <dbReference type="EMBL" id="WOL15980.1"/>
    </source>
</evidence>
<feature type="domain" description="EF-hand" evidence="4">
    <location>
        <begin position="89"/>
        <end position="124"/>
    </location>
</feature>
<feature type="domain" description="EF-hand" evidence="4">
    <location>
        <begin position="53"/>
        <end position="88"/>
    </location>
</feature>
<dbReference type="GO" id="GO:0005509">
    <property type="term" value="F:calcium ion binding"/>
    <property type="evidence" value="ECO:0007669"/>
    <property type="project" value="InterPro"/>
</dbReference>
<dbReference type="EMBL" id="CP136897">
    <property type="protein sequence ID" value="WOL15980.1"/>
    <property type="molecule type" value="Genomic_DNA"/>
</dbReference>
<reference evidence="5 6" key="1">
    <citation type="submission" date="2023-10" db="EMBL/GenBank/DDBJ databases">
        <title>Chromosome-scale genome assembly provides insights into flower coloration mechanisms of Canna indica.</title>
        <authorList>
            <person name="Li C."/>
        </authorList>
    </citation>
    <scope>NUCLEOTIDE SEQUENCE [LARGE SCALE GENOMIC DNA]</scope>
    <source>
        <tissue evidence="5">Flower</tissue>
    </source>
</reference>
<evidence type="ECO:0000256" key="2">
    <source>
        <dbReference type="ARBA" id="ARBA00022837"/>
    </source>
</evidence>
<dbReference type="SUPFAM" id="SSF47473">
    <property type="entry name" value="EF-hand"/>
    <property type="match status" value="1"/>
</dbReference>